<dbReference type="InterPro" id="IPR043128">
    <property type="entry name" value="Rev_trsase/Diguanyl_cyclase"/>
</dbReference>
<dbReference type="Pfam" id="PF00078">
    <property type="entry name" value="RVT_1"/>
    <property type="match status" value="1"/>
</dbReference>
<dbReference type="Gene3D" id="3.30.420.10">
    <property type="entry name" value="Ribonuclease H-like superfamily/Ribonuclease H"/>
    <property type="match status" value="1"/>
</dbReference>
<dbReference type="Pfam" id="PF13456">
    <property type="entry name" value="RVT_3"/>
    <property type="match status" value="1"/>
</dbReference>
<dbReference type="EMBL" id="JACGWJ010000003">
    <property type="protein sequence ID" value="KAL0431914.1"/>
    <property type="molecule type" value="Genomic_DNA"/>
</dbReference>
<evidence type="ECO:0000313" key="2">
    <source>
        <dbReference type="EMBL" id="KAL0431914.1"/>
    </source>
</evidence>
<protein>
    <submittedName>
        <fullName evidence="2">Enzymatic polyprotein</fullName>
    </submittedName>
</protein>
<dbReference type="Gene3D" id="3.10.10.10">
    <property type="entry name" value="HIV Type 1 Reverse Transcriptase, subunit A, domain 1"/>
    <property type="match status" value="1"/>
</dbReference>
<dbReference type="InterPro" id="IPR002156">
    <property type="entry name" value="RNaseH_domain"/>
</dbReference>
<comment type="caution">
    <text evidence="2">The sequence shown here is derived from an EMBL/GenBank/DDBJ whole genome shotgun (WGS) entry which is preliminary data.</text>
</comment>
<evidence type="ECO:0000259" key="1">
    <source>
        <dbReference type="PROSITE" id="PS50879"/>
    </source>
</evidence>
<dbReference type="CDD" id="cd01647">
    <property type="entry name" value="RT_LTR"/>
    <property type="match status" value="1"/>
</dbReference>
<dbReference type="GO" id="GO:0003676">
    <property type="term" value="F:nucleic acid binding"/>
    <property type="evidence" value="ECO:0007669"/>
    <property type="project" value="InterPro"/>
</dbReference>
<dbReference type="InterPro" id="IPR000477">
    <property type="entry name" value="RT_dom"/>
</dbReference>
<dbReference type="PANTHER" id="PTHR48475">
    <property type="entry name" value="RIBONUCLEASE H"/>
    <property type="match status" value="1"/>
</dbReference>
<reference evidence="2" key="1">
    <citation type="submission" date="2020-06" db="EMBL/GenBank/DDBJ databases">
        <authorList>
            <person name="Li T."/>
            <person name="Hu X."/>
            <person name="Zhang T."/>
            <person name="Song X."/>
            <person name="Zhang H."/>
            <person name="Dai N."/>
            <person name="Sheng W."/>
            <person name="Hou X."/>
            <person name="Wei L."/>
        </authorList>
    </citation>
    <scope>NUCLEOTIDE SEQUENCE</scope>
    <source>
        <strain evidence="2">G02</strain>
        <tissue evidence="2">Leaf</tissue>
    </source>
</reference>
<dbReference type="PROSITE" id="PS50879">
    <property type="entry name" value="RNASE_H_1"/>
    <property type="match status" value="1"/>
</dbReference>
<name>A0AAW2VQN2_SESRA</name>
<dbReference type="Gene3D" id="3.30.70.270">
    <property type="match status" value="2"/>
</dbReference>
<proteinExistence type="predicted"/>
<accession>A0AAW2VQN2</accession>
<dbReference type="InterPro" id="IPR012337">
    <property type="entry name" value="RNaseH-like_sf"/>
</dbReference>
<sequence>MMDAYQGYPQIFMTEEDRDKTSFITEKGFYCYNVMPFGLNNASSTYQRLVNRMFKELIRSTMEVYVDDICESKEEMNHLEDLGKAFSIMRIFGMKPNPTKCTFGVRGGKSLGYLVSERGIEVNPEKIEAIMQLPSQKMIKDVQKLTGKIASLNQFIARSAYRNLPFFKVLRHVKKFVWSEECEKALQELKTYLATPPLLANPMIGEMLYVYLAVSENAAIELGEFNIEFQTRTAAKAQVFADFVAELSGESLEPQKGWLLHVDGSSNTSNVGARIFLQEPEGVEIEIAIKLSFPATNNEAEYEALIHGLRTKWDGGVKELDVYTDFQLVEMQAEGVYETRE</sequence>
<dbReference type="InterPro" id="IPR043502">
    <property type="entry name" value="DNA/RNA_pol_sf"/>
</dbReference>
<dbReference type="AlphaFoldDB" id="A0AAW2VQN2"/>
<dbReference type="InterPro" id="IPR036397">
    <property type="entry name" value="RNaseH_sf"/>
</dbReference>
<dbReference type="SUPFAM" id="SSF56672">
    <property type="entry name" value="DNA/RNA polymerases"/>
    <property type="match status" value="1"/>
</dbReference>
<dbReference type="PANTHER" id="PTHR48475:SF2">
    <property type="entry name" value="RIBONUCLEASE H"/>
    <property type="match status" value="1"/>
</dbReference>
<feature type="domain" description="RNase H type-1" evidence="1">
    <location>
        <begin position="254"/>
        <end position="341"/>
    </location>
</feature>
<dbReference type="GO" id="GO:0004523">
    <property type="term" value="F:RNA-DNA hybrid ribonuclease activity"/>
    <property type="evidence" value="ECO:0007669"/>
    <property type="project" value="InterPro"/>
</dbReference>
<dbReference type="SUPFAM" id="SSF53098">
    <property type="entry name" value="Ribonuclease H-like"/>
    <property type="match status" value="1"/>
</dbReference>
<reference evidence="2" key="2">
    <citation type="journal article" date="2024" name="Plant">
        <title>Genomic evolution and insights into agronomic trait innovations of Sesamum species.</title>
        <authorList>
            <person name="Miao H."/>
            <person name="Wang L."/>
            <person name="Qu L."/>
            <person name="Liu H."/>
            <person name="Sun Y."/>
            <person name="Le M."/>
            <person name="Wang Q."/>
            <person name="Wei S."/>
            <person name="Zheng Y."/>
            <person name="Lin W."/>
            <person name="Duan Y."/>
            <person name="Cao H."/>
            <person name="Xiong S."/>
            <person name="Wang X."/>
            <person name="Wei L."/>
            <person name="Li C."/>
            <person name="Ma Q."/>
            <person name="Ju M."/>
            <person name="Zhao R."/>
            <person name="Li G."/>
            <person name="Mu C."/>
            <person name="Tian Q."/>
            <person name="Mei H."/>
            <person name="Zhang T."/>
            <person name="Gao T."/>
            <person name="Zhang H."/>
        </authorList>
    </citation>
    <scope>NUCLEOTIDE SEQUENCE</scope>
    <source>
        <strain evidence="2">G02</strain>
    </source>
</reference>
<gene>
    <name evidence="2" type="ORF">Sradi_0817400</name>
</gene>
<organism evidence="2">
    <name type="scientific">Sesamum radiatum</name>
    <name type="common">Black benniseed</name>
    <dbReference type="NCBI Taxonomy" id="300843"/>
    <lineage>
        <taxon>Eukaryota</taxon>
        <taxon>Viridiplantae</taxon>
        <taxon>Streptophyta</taxon>
        <taxon>Embryophyta</taxon>
        <taxon>Tracheophyta</taxon>
        <taxon>Spermatophyta</taxon>
        <taxon>Magnoliopsida</taxon>
        <taxon>eudicotyledons</taxon>
        <taxon>Gunneridae</taxon>
        <taxon>Pentapetalae</taxon>
        <taxon>asterids</taxon>
        <taxon>lamiids</taxon>
        <taxon>Lamiales</taxon>
        <taxon>Pedaliaceae</taxon>
        <taxon>Sesamum</taxon>
    </lineage>
</organism>